<comment type="caution">
    <text evidence="4">The sequence shown here is derived from an EMBL/GenBank/DDBJ whole genome shotgun (WGS) entry which is preliminary data.</text>
</comment>
<dbReference type="CDD" id="cd05233">
    <property type="entry name" value="SDR_c"/>
    <property type="match status" value="1"/>
</dbReference>
<dbReference type="PANTHER" id="PTHR44196">
    <property type="entry name" value="DEHYDROGENASE/REDUCTASE SDR FAMILY MEMBER 7B"/>
    <property type="match status" value="1"/>
</dbReference>
<keyword evidence="5" id="KW-1185">Reference proteome</keyword>
<dbReference type="Gene3D" id="3.40.50.720">
    <property type="entry name" value="NAD(P)-binding Rossmann-like Domain"/>
    <property type="match status" value="1"/>
</dbReference>
<dbReference type="FunFam" id="3.40.50.720:FF:000047">
    <property type="entry name" value="NADP-dependent L-serine/L-allo-threonine dehydrogenase"/>
    <property type="match status" value="1"/>
</dbReference>
<dbReference type="AlphaFoldDB" id="A0A9X3E423"/>
<dbReference type="GO" id="GO:0016020">
    <property type="term" value="C:membrane"/>
    <property type="evidence" value="ECO:0007669"/>
    <property type="project" value="TreeGrafter"/>
</dbReference>
<dbReference type="Proteomes" id="UP001144805">
    <property type="component" value="Unassembled WGS sequence"/>
</dbReference>
<dbReference type="PROSITE" id="PS00061">
    <property type="entry name" value="ADH_SHORT"/>
    <property type="match status" value="1"/>
</dbReference>
<dbReference type="InterPro" id="IPR002347">
    <property type="entry name" value="SDR_fam"/>
</dbReference>
<dbReference type="PRINTS" id="PR00080">
    <property type="entry name" value="SDRFAMILY"/>
</dbReference>
<dbReference type="EMBL" id="JAPKNK010000008">
    <property type="protein sequence ID" value="MCX5571154.1"/>
    <property type="molecule type" value="Genomic_DNA"/>
</dbReference>
<keyword evidence="2" id="KW-0560">Oxidoreductase</keyword>
<comment type="similarity">
    <text evidence="1 3">Belongs to the short-chain dehydrogenases/reductases (SDR) family.</text>
</comment>
<sequence>MAVSVAGKVMIVTGASSGIGRAAARRFAAEGAKLVLVARSADKLEALAKELGGDALAVPADLTRPADVEKVVAEAEAHFGRIDILFANAGSYVTGDVAGGNPDEWDRVIGVNVNGVFRMVRAVLPGMIARRSGDIVITSSISGHQAIHWEPVYSATKHAVQSFVHGVRRQVGPHNVRVGALAPGIVLNELWGINDPAEIERRAEAHEGLRSEDIADALLFMVTRPPNATIRDLVILPQNQDI</sequence>
<evidence type="ECO:0000256" key="3">
    <source>
        <dbReference type="RuleBase" id="RU000363"/>
    </source>
</evidence>
<evidence type="ECO:0000313" key="5">
    <source>
        <dbReference type="Proteomes" id="UP001144805"/>
    </source>
</evidence>
<evidence type="ECO:0000256" key="1">
    <source>
        <dbReference type="ARBA" id="ARBA00006484"/>
    </source>
</evidence>
<evidence type="ECO:0000256" key="2">
    <source>
        <dbReference type="ARBA" id="ARBA00023002"/>
    </source>
</evidence>
<accession>A0A9X3E423</accession>
<dbReference type="PRINTS" id="PR00081">
    <property type="entry name" value="GDHRDH"/>
</dbReference>
<protein>
    <submittedName>
        <fullName evidence="4">SDR family oxidoreductase</fullName>
    </submittedName>
</protein>
<dbReference type="GO" id="GO:0016616">
    <property type="term" value="F:oxidoreductase activity, acting on the CH-OH group of donors, NAD or NADP as acceptor"/>
    <property type="evidence" value="ECO:0007669"/>
    <property type="project" value="UniProtKB-ARBA"/>
</dbReference>
<proteinExistence type="inferred from homology"/>
<dbReference type="InterPro" id="IPR020904">
    <property type="entry name" value="Sc_DH/Rdtase_CS"/>
</dbReference>
<dbReference type="RefSeq" id="WP_266340117.1">
    <property type="nucleotide sequence ID" value="NZ_JAPKNK010000008.1"/>
</dbReference>
<gene>
    <name evidence="4" type="ORF">OSH07_18275</name>
</gene>
<evidence type="ECO:0000313" key="4">
    <source>
        <dbReference type="EMBL" id="MCX5571154.1"/>
    </source>
</evidence>
<dbReference type="PANTHER" id="PTHR44196:SF1">
    <property type="entry name" value="DEHYDROGENASE_REDUCTASE SDR FAMILY MEMBER 7B"/>
    <property type="match status" value="1"/>
</dbReference>
<reference evidence="4" key="1">
    <citation type="submission" date="2022-11" db="EMBL/GenBank/DDBJ databases">
        <title>Biodiversity and phylogenetic relationships of bacteria.</title>
        <authorList>
            <person name="Machado R.A.R."/>
            <person name="Bhat A."/>
            <person name="Loulou A."/>
            <person name="Kallel S."/>
        </authorList>
    </citation>
    <scope>NUCLEOTIDE SEQUENCE</scope>
    <source>
        <strain evidence="4">K-TC2</strain>
    </source>
</reference>
<name>A0A9X3E423_9HYPH</name>
<dbReference type="InterPro" id="IPR036291">
    <property type="entry name" value="NAD(P)-bd_dom_sf"/>
</dbReference>
<organism evidence="4 5">
    <name type="scientific">Kaistia nematophila</name>
    <dbReference type="NCBI Taxonomy" id="2994654"/>
    <lineage>
        <taxon>Bacteria</taxon>
        <taxon>Pseudomonadati</taxon>
        <taxon>Pseudomonadota</taxon>
        <taxon>Alphaproteobacteria</taxon>
        <taxon>Hyphomicrobiales</taxon>
        <taxon>Kaistiaceae</taxon>
        <taxon>Kaistia</taxon>
    </lineage>
</organism>
<dbReference type="SUPFAM" id="SSF51735">
    <property type="entry name" value="NAD(P)-binding Rossmann-fold domains"/>
    <property type="match status" value="1"/>
</dbReference>
<dbReference type="Pfam" id="PF00106">
    <property type="entry name" value="adh_short"/>
    <property type="match status" value="1"/>
</dbReference>